<evidence type="ECO:0000313" key="4">
    <source>
        <dbReference type="EMBL" id="MCZ0701920.1"/>
    </source>
</evidence>
<dbReference type="SUPFAM" id="SSF69593">
    <property type="entry name" value="Glycerol-3-phosphate (1)-acyltransferase"/>
    <property type="match status" value="1"/>
</dbReference>
<dbReference type="InterPro" id="IPR002123">
    <property type="entry name" value="Plipid/glycerol_acylTrfase"/>
</dbReference>
<dbReference type="AlphaFoldDB" id="A0A9J6R8E8"/>
<dbReference type="PANTHER" id="PTHR10434:SF11">
    <property type="entry name" value="1-ACYL-SN-GLYCEROL-3-PHOSPHATE ACYLTRANSFERASE"/>
    <property type="match status" value="1"/>
</dbReference>
<evidence type="ECO:0000313" key="5">
    <source>
        <dbReference type="Proteomes" id="UP001084197"/>
    </source>
</evidence>
<organism evidence="4 5">
    <name type="scientific">Natronobacillus azotifigens</name>
    <dbReference type="NCBI Taxonomy" id="472978"/>
    <lineage>
        <taxon>Bacteria</taxon>
        <taxon>Bacillati</taxon>
        <taxon>Bacillota</taxon>
        <taxon>Bacilli</taxon>
        <taxon>Bacillales</taxon>
        <taxon>Bacillaceae</taxon>
        <taxon>Natronobacillus</taxon>
    </lineage>
</organism>
<evidence type="ECO:0000256" key="2">
    <source>
        <dbReference type="ARBA" id="ARBA00023315"/>
    </source>
</evidence>
<dbReference type="SMART" id="SM00563">
    <property type="entry name" value="PlsC"/>
    <property type="match status" value="1"/>
</dbReference>
<proteinExistence type="predicted"/>
<sequence length="241" mass="28836">MIPANKKPTFMKLFDHYLKWYLIPKTFHAVHVKGQLDQENSHPNLYIINHSSWWDGPILYFLTQRRSQQDHYVMMDEQGLRCYPFFGKLGAFSVNKEKPRDLIETFRYTENLFKKDKSVWLFPQGQVYHQDATPFKFEQGLGRLIQLNKTVNVIPVTFHYYFLEVQKPMVSIVIGKAHTIISANKKRKEWVHYFENVMTEQYHNQKQALIVDLNYHKSDALTPLIKPKKSTSDWLDWLKRR</sequence>
<protein>
    <submittedName>
        <fullName evidence="4">Lysophospholipid acyltransferase family protein</fullName>
    </submittedName>
</protein>
<dbReference type="GO" id="GO:0005886">
    <property type="term" value="C:plasma membrane"/>
    <property type="evidence" value="ECO:0007669"/>
    <property type="project" value="TreeGrafter"/>
</dbReference>
<reference evidence="4" key="1">
    <citation type="submission" date="2022-11" db="EMBL/GenBank/DDBJ databases">
        <title>WGS of Natronobacillus azotifigens 24KS-1, an anaerobic diazotrophic haloalkaliphile from soda-rich habitats.</title>
        <authorList>
            <person name="Sorokin D.Y."/>
            <person name="Merkel A.Y."/>
        </authorList>
    </citation>
    <scope>NUCLEOTIDE SEQUENCE</scope>
    <source>
        <strain evidence="4">24KS-1</strain>
    </source>
</reference>
<feature type="domain" description="Phospholipid/glycerol acyltransferase" evidence="3">
    <location>
        <begin position="44"/>
        <end position="161"/>
    </location>
</feature>
<dbReference type="GO" id="GO:0003841">
    <property type="term" value="F:1-acylglycerol-3-phosphate O-acyltransferase activity"/>
    <property type="evidence" value="ECO:0007669"/>
    <property type="project" value="TreeGrafter"/>
</dbReference>
<comment type="caution">
    <text evidence="4">The sequence shown here is derived from an EMBL/GenBank/DDBJ whole genome shotgun (WGS) entry which is preliminary data.</text>
</comment>
<dbReference type="Proteomes" id="UP001084197">
    <property type="component" value="Unassembled WGS sequence"/>
</dbReference>
<dbReference type="CDD" id="cd06551">
    <property type="entry name" value="LPLAT"/>
    <property type="match status" value="1"/>
</dbReference>
<dbReference type="RefSeq" id="WP_268778688.1">
    <property type="nucleotide sequence ID" value="NZ_JAPRAT010000002.1"/>
</dbReference>
<dbReference type="EMBL" id="JAPRAT010000002">
    <property type="protein sequence ID" value="MCZ0701920.1"/>
    <property type="molecule type" value="Genomic_DNA"/>
</dbReference>
<dbReference type="Pfam" id="PF01553">
    <property type="entry name" value="Acyltransferase"/>
    <property type="match status" value="1"/>
</dbReference>
<dbReference type="GO" id="GO:0006654">
    <property type="term" value="P:phosphatidic acid biosynthetic process"/>
    <property type="evidence" value="ECO:0007669"/>
    <property type="project" value="TreeGrafter"/>
</dbReference>
<keyword evidence="1" id="KW-0808">Transferase</keyword>
<dbReference type="PANTHER" id="PTHR10434">
    <property type="entry name" value="1-ACYL-SN-GLYCEROL-3-PHOSPHATE ACYLTRANSFERASE"/>
    <property type="match status" value="1"/>
</dbReference>
<accession>A0A9J6R8E8</accession>
<name>A0A9J6R8E8_9BACI</name>
<evidence type="ECO:0000256" key="1">
    <source>
        <dbReference type="ARBA" id="ARBA00022679"/>
    </source>
</evidence>
<keyword evidence="5" id="KW-1185">Reference proteome</keyword>
<keyword evidence="2 4" id="KW-0012">Acyltransferase</keyword>
<gene>
    <name evidence="4" type="ORF">OWO01_01675</name>
</gene>
<evidence type="ECO:0000259" key="3">
    <source>
        <dbReference type="SMART" id="SM00563"/>
    </source>
</evidence>